<dbReference type="OrthoDB" id="9794577at2"/>
<dbReference type="EMBL" id="CP015402">
    <property type="protein sequence ID" value="ANU64343.1"/>
    <property type="molecule type" value="Genomic_DNA"/>
</dbReference>
<dbReference type="PANTHER" id="PTHR32309">
    <property type="entry name" value="TYROSINE-PROTEIN KINASE"/>
    <property type="match status" value="1"/>
</dbReference>
<keyword evidence="2" id="KW-0472">Membrane</keyword>
<dbReference type="KEGG" id="pary:A4V02_11860"/>
<feature type="transmembrane region" description="Helical" evidence="2">
    <location>
        <begin position="21"/>
        <end position="41"/>
    </location>
</feature>
<evidence type="ECO:0000256" key="2">
    <source>
        <dbReference type="SAM" id="Phobius"/>
    </source>
</evidence>
<feature type="transmembrane region" description="Helical" evidence="2">
    <location>
        <begin position="499"/>
        <end position="523"/>
    </location>
</feature>
<dbReference type="InterPro" id="IPR050445">
    <property type="entry name" value="Bact_polysacc_biosynth/exp"/>
</dbReference>
<keyword evidence="2" id="KW-1133">Transmembrane helix</keyword>
<name>A0A1B1SBY5_9BACT</name>
<proteinExistence type="predicted"/>
<dbReference type="STRING" id="1796646.A4V02_11860"/>
<reference evidence="4" key="1">
    <citation type="submission" date="2016-04" db="EMBL/GenBank/DDBJ databases">
        <title>Complete Genome Sequences of Twelve Strains of a Stable Defined Moderately Diverse Mouse Microbiota 2 (sDMDMm2).</title>
        <authorList>
            <person name="Uchimura Y."/>
            <person name="Wyss M."/>
            <person name="Brugiroux S."/>
            <person name="Limenitakis J.P."/>
            <person name="Stecher B."/>
            <person name="McCoy K.D."/>
            <person name="Macpherson A.J."/>
        </authorList>
    </citation>
    <scope>NUCLEOTIDE SEQUENCE [LARGE SCALE GENOMIC DNA]</scope>
    <source>
        <strain evidence="4">YL27</strain>
    </source>
</reference>
<dbReference type="GeneID" id="65537567"/>
<accession>A0A1B1SBY5</accession>
<sequence>MEKATDNTLDIRRYWREMRRLRWVYILAFICIVGLASIYVVRSLKHCESTAMVLIEESTSDTGSGASKGGGLMGMMKMFSVGGFGSSSVDNEIFLIRSHDIAVRTVKALGLTSTYIERDGLKKHLLFPNSPVKATMPQSVLDTLAFPFLIRVEISPDQHVNAKTMRGRLFWRTTFDEVKDATLPVNLDTPYGPVTLTAGDMSLLDGKKMDIDIVISGVKTAALKLEKNTSTDVVDKLADAIEITLSGGSDTYCNTVLAEYINQYNNRRIERRAENAMSELEFYDARIADLFSDLSESEEKLEKFKSENNLIGMDAQASMLVESTVGKTEAITVERTKQEYYRTVKSTLENPESANSLIPVVESLGNPMIAKYNELLLARKNLERSATGENPQLVALNDQIDELRTSILKNVDGMLAESRMQLEAMSGLMGTAQSRLNKMPAYEREYINLMRDRTMKNELYMFLLQKRENAALQVSSTSTLGFVIDPPHTPEKVSNIKNIILILVAIFLSFALPTFLAIFLVLWRNRVEDTSDLASMHIESRAVMVSSDDASSITGLRTQILSSPEQTTVYVCNLADSDGNTIVGELTESLEHIGRQVNLINHLEDNDAILSPRFQPLLKSGAYNFIVMPDSSHISAYVDSFNADNATLLVIIKSGAMRRNALRSLLRGIYADKVVTAILR</sequence>
<organism evidence="3 4">
    <name type="scientific">Muribaculum intestinale</name>
    <dbReference type="NCBI Taxonomy" id="1796646"/>
    <lineage>
        <taxon>Bacteria</taxon>
        <taxon>Pseudomonadati</taxon>
        <taxon>Bacteroidota</taxon>
        <taxon>Bacteroidia</taxon>
        <taxon>Bacteroidales</taxon>
        <taxon>Muribaculaceae</taxon>
        <taxon>Muribaculum</taxon>
    </lineage>
</organism>
<dbReference type="RefSeq" id="WP_068961625.1">
    <property type="nucleotide sequence ID" value="NZ_CAJTAP010000004.1"/>
</dbReference>
<dbReference type="PANTHER" id="PTHR32309:SF13">
    <property type="entry name" value="FERRIC ENTEROBACTIN TRANSPORT PROTEIN FEPE"/>
    <property type="match status" value="1"/>
</dbReference>
<dbReference type="GO" id="GO:0005886">
    <property type="term" value="C:plasma membrane"/>
    <property type="evidence" value="ECO:0007669"/>
    <property type="project" value="TreeGrafter"/>
</dbReference>
<evidence type="ECO:0008006" key="5">
    <source>
        <dbReference type="Google" id="ProtNLM"/>
    </source>
</evidence>
<evidence type="ECO:0000313" key="3">
    <source>
        <dbReference type="EMBL" id="ANU64343.1"/>
    </source>
</evidence>
<keyword evidence="4" id="KW-1185">Reference proteome</keyword>
<dbReference type="Proteomes" id="UP000186351">
    <property type="component" value="Chromosome"/>
</dbReference>
<evidence type="ECO:0000313" key="4">
    <source>
        <dbReference type="Proteomes" id="UP000186351"/>
    </source>
</evidence>
<evidence type="ECO:0000256" key="1">
    <source>
        <dbReference type="SAM" id="Coils"/>
    </source>
</evidence>
<dbReference type="GO" id="GO:0004713">
    <property type="term" value="F:protein tyrosine kinase activity"/>
    <property type="evidence" value="ECO:0007669"/>
    <property type="project" value="TreeGrafter"/>
</dbReference>
<protein>
    <recommendedName>
        <fullName evidence="5">Tyrosine kinase G-rich domain-containing protein</fullName>
    </recommendedName>
</protein>
<dbReference type="AlphaFoldDB" id="A0A1B1SBY5"/>
<accession>A0A1Z2XGK0</accession>
<feature type="coiled-coil region" evidence="1">
    <location>
        <begin position="266"/>
        <end position="307"/>
    </location>
</feature>
<keyword evidence="1" id="KW-0175">Coiled coil</keyword>
<keyword evidence="2" id="KW-0812">Transmembrane</keyword>
<gene>
    <name evidence="3" type="ORF">A4V02_11860</name>
</gene>